<proteinExistence type="predicted"/>
<accession>A0A8T0EIH8</accession>
<reference evidence="1" key="1">
    <citation type="journal article" date="2020" name="bioRxiv">
        <title>Chromosome-level reference genome of the European wasp spider Argiope bruennichi: a resource for studies on range expansion and evolutionary adaptation.</title>
        <authorList>
            <person name="Sheffer M.M."/>
            <person name="Hoppe A."/>
            <person name="Krehenwinkel H."/>
            <person name="Uhl G."/>
            <person name="Kuss A.W."/>
            <person name="Jensen L."/>
            <person name="Jensen C."/>
            <person name="Gillespie R.G."/>
            <person name="Hoff K.J."/>
            <person name="Prost S."/>
        </authorList>
    </citation>
    <scope>NUCLEOTIDE SEQUENCE</scope>
</reference>
<protein>
    <submittedName>
        <fullName evidence="1">Uncharacterized protein</fullName>
    </submittedName>
</protein>
<evidence type="ECO:0000313" key="1">
    <source>
        <dbReference type="EMBL" id="KAF8773707.1"/>
    </source>
</evidence>
<reference evidence="1" key="2">
    <citation type="submission" date="2020-06" db="EMBL/GenBank/DDBJ databases">
        <authorList>
            <person name="Sheffer M."/>
        </authorList>
    </citation>
    <scope>NUCLEOTIDE SEQUENCE</scope>
</reference>
<organism evidence="1 2">
    <name type="scientific">Argiope bruennichi</name>
    <name type="common">Wasp spider</name>
    <name type="synonym">Aranea bruennichi</name>
    <dbReference type="NCBI Taxonomy" id="94029"/>
    <lineage>
        <taxon>Eukaryota</taxon>
        <taxon>Metazoa</taxon>
        <taxon>Ecdysozoa</taxon>
        <taxon>Arthropoda</taxon>
        <taxon>Chelicerata</taxon>
        <taxon>Arachnida</taxon>
        <taxon>Araneae</taxon>
        <taxon>Araneomorphae</taxon>
        <taxon>Entelegynae</taxon>
        <taxon>Araneoidea</taxon>
        <taxon>Araneidae</taxon>
        <taxon>Argiope</taxon>
    </lineage>
</organism>
<comment type="caution">
    <text evidence="1">The sequence shown here is derived from an EMBL/GenBank/DDBJ whole genome shotgun (WGS) entry which is preliminary data.</text>
</comment>
<evidence type="ECO:0000313" key="2">
    <source>
        <dbReference type="Proteomes" id="UP000807504"/>
    </source>
</evidence>
<dbReference type="Proteomes" id="UP000807504">
    <property type="component" value="Unassembled WGS sequence"/>
</dbReference>
<sequence length="117" mass="12684">MNNLVDDLKKDLKLNAEHNGKKGQDHVLQGALTTNFANGRATFSNISFLQTGTSFKLSVSSSGSPDITPWTSDSITVTEGSYFCDPLVGGFPSTPEKTTFYRLLPVLSSTMVLIIPR</sequence>
<keyword evidence="2" id="KW-1185">Reference proteome</keyword>
<name>A0A8T0EIH8_ARGBR</name>
<dbReference type="AlphaFoldDB" id="A0A8T0EIH8"/>
<gene>
    <name evidence="1" type="ORF">HNY73_016342</name>
</gene>
<dbReference type="EMBL" id="JABXBU010002227">
    <property type="protein sequence ID" value="KAF8773707.1"/>
    <property type="molecule type" value="Genomic_DNA"/>
</dbReference>